<dbReference type="Pfam" id="PF02515">
    <property type="entry name" value="CoA_transf_3"/>
    <property type="match status" value="1"/>
</dbReference>
<proteinExistence type="predicted"/>
<accession>A0A382Q848</accession>
<dbReference type="InterPro" id="IPR003673">
    <property type="entry name" value="CoA-Trfase_fam_III"/>
</dbReference>
<reference evidence="1" key="1">
    <citation type="submission" date="2018-05" db="EMBL/GenBank/DDBJ databases">
        <authorList>
            <person name="Lanie J.A."/>
            <person name="Ng W.-L."/>
            <person name="Kazmierczak K.M."/>
            <person name="Andrzejewski T.M."/>
            <person name="Davidsen T.M."/>
            <person name="Wayne K.J."/>
            <person name="Tettelin H."/>
            <person name="Glass J.I."/>
            <person name="Rusch D."/>
            <person name="Podicherti R."/>
            <person name="Tsui H.-C.T."/>
            <person name="Winkler M.E."/>
        </authorList>
    </citation>
    <scope>NUCLEOTIDE SEQUENCE</scope>
</reference>
<organism evidence="1">
    <name type="scientific">marine metagenome</name>
    <dbReference type="NCBI Taxonomy" id="408172"/>
    <lineage>
        <taxon>unclassified sequences</taxon>
        <taxon>metagenomes</taxon>
        <taxon>ecological metagenomes</taxon>
    </lineage>
</organism>
<feature type="non-terminal residue" evidence="1">
    <location>
        <position position="1"/>
    </location>
</feature>
<sequence>EVERLCVEHDVIVGTVYDAADLSADEHVVARGDILVVDDPVIGAVRQQAPFPRISGQLPKAPAGAPRLGEHTDDVLTGVLGLTEDEIDELRVAGVV</sequence>
<name>A0A382Q848_9ZZZZ</name>
<evidence type="ECO:0000313" key="1">
    <source>
        <dbReference type="EMBL" id="SVC81759.1"/>
    </source>
</evidence>
<dbReference type="SUPFAM" id="SSF89796">
    <property type="entry name" value="CoA-transferase family III (CaiB/BaiF)"/>
    <property type="match status" value="1"/>
</dbReference>
<gene>
    <name evidence="1" type="ORF">METZ01_LOCUS334613</name>
</gene>
<evidence type="ECO:0008006" key="2">
    <source>
        <dbReference type="Google" id="ProtNLM"/>
    </source>
</evidence>
<protein>
    <recommendedName>
        <fullName evidence="2">CoA transferase</fullName>
    </recommendedName>
</protein>
<dbReference type="GO" id="GO:0003824">
    <property type="term" value="F:catalytic activity"/>
    <property type="evidence" value="ECO:0007669"/>
    <property type="project" value="InterPro"/>
</dbReference>
<dbReference type="Gene3D" id="3.40.50.10540">
    <property type="entry name" value="Crotonobetainyl-coa:carnitine coa-transferase, domain 1"/>
    <property type="match status" value="1"/>
</dbReference>
<dbReference type="EMBL" id="UINC01112657">
    <property type="protein sequence ID" value="SVC81759.1"/>
    <property type="molecule type" value="Genomic_DNA"/>
</dbReference>
<dbReference type="AlphaFoldDB" id="A0A382Q848"/>
<dbReference type="InterPro" id="IPR023606">
    <property type="entry name" value="CoA-Trfase_III_dom_1_sf"/>
</dbReference>